<proteinExistence type="predicted"/>
<evidence type="ECO:0000313" key="2">
    <source>
        <dbReference type="EMBL" id="MQQ10009.1"/>
    </source>
</evidence>
<keyword evidence="1" id="KW-0732">Signal</keyword>
<organism evidence="2 3">
    <name type="scientific">Tritonibacter litoralis</name>
    <dbReference type="NCBI Taxonomy" id="2662264"/>
    <lineage>
        <taxon>Bacteria</taxon>
        <taxon>Pseudomonadati</taxon>
        <taxon>Pseudomonadota</taxon>
        <taxon>Alphaproteobacteria</taxon>
        <taxon>Rhodobacterales</taxon>
        <taxon>Paracoccaceae</taxon>
        <taxon>Tritonibacter</taxon>
    </lineage>
</organism>
<evidence type="ECO:0000313" key="3">
    <source>
        <dbReference type="Proteomes" id="UP000444174"/>
    </source>
</evidence>
<feature type="signal peptide" evidence="1">
    <location>
        <begin position="1"/>
        <end position="19"/>
    </location>
</feature>
<dbReference type="RefSeq" id="WP_343032609.1">
    <property type="nucleotide sequence ID" value="NZ_WIBF01000011.1"/>
</dbReference>
<accession>A0A843YLG8</accession>
<protein>
    <submittedName>
        <fullName evidence="2">DUF2155 domain-containing protein</fullName>
    </submittedName>
</protein>
<evidence type="ECO:0000256" key="1">
    <source>
        <dbReference type="SAM" id="SignalP"/>
    </source>
</evidence>
<dbReference type="Proteomes" id="UP000444174">
    <property type="component" value="Unassembled WGS sequence"/>
</dbReference>
<dbReference type="InterPro" id="IPR019225">
    <property type="entry name" value="DUF2155"/>
</dbReference>
<feature type="chain" id="PRO_5032511423" evidence="1">
    <location>
        <begin position="20"/>
        <end position="121"/>
    </location>
</feature>
<gene>
    <name evidence="2" type="ORF">GFB49_16200</name>
</gene>
<reference evidence="2 3" key="1">
    <citation type="submission" date="2019-10" db="EMBL/GenBank/DDBJ databases">
        <title>Epibacterium sp. nov., isolated from seawater.</title>
        <authorList>
            <person name="Zhang X."/>
            <person name="Li N."/>
        </authorList>
    </citation>
    <scope>NUCLEOTIDE SEQUENCE [LARGE SCALE GENOMIC DNA]</scope>
    <source>
        <strain evidence="2 3">SM1979</strain>
    </source>
</reference>
<dbReference type="EMBL" id="WIBF01000011">
    <property type="protein sequence ID" value="MQQ10009.1"/>
    <property type="molecule type" value="Genomic_DNA"/>
</dbReference>
<keyword evidence="3" id="KW-1185">Reference proteome</keyword>
<sequence>MIIRAAFLALCGLAGAAQAQEVVATSGVGAVLRSLDKVNGRVQDIEIPVGGSAQAQGLMVTLGDCRYPADNPTGEAYAYLRIRSPQDGVDYFQGWMIASSPALSALDHNRYDVWVLRCKTS</sequence>
<dbReference type="Pfam" id="PF09923">
    <property type="entry name" value="DUF2155"/>
    <property type="match status" value="1"/>
</dbReference>
<dbReference type="AlphaFoldDB" id="A0A843YLG8"/>
<comment type="caution">
    <text evidence="2">The sequence shown here is derived from an EMBL/GenBank/DDBJ whole genome shotgun (WGS) entry which is preliminary data.</text>
</comment>
<name>A0A843YLG8_9RHOB</name>